<evidence type="ECO:0000313" key="1">
    <source>
        <dbReference type="EMBL" id="QPB09118.1"/>
    </source>
</evidence>
<evidence type="ECO:0000313" key="2">
    <source>
        <dbReference type="Proteomes" id="UP000662782"/>
    </source>
</evidence>
<reference evidence="1 2" key="1">
    <citation type="submission" date="2020-07" db="EMBL/GenBank/DDBJ databases">
        <title>Complete genome sequence of Klebsiella pneumoniae phage Miami.</title>
        <authorList>
            <person name="Mora D.A."/>
            <person name="Lessor L."/>
            <person name="Gill J."/>
            <person name="Liu M."/>
        </authorList>
    </citation>
    <scope>NUCLEOTIDE SEQUENCE [LARGE SCALE GENOMIC DNA]</scope>
</reference>
<keyword evidence="2" id="KW-1185">Reference proteome</keyword>
<name>A0A873WG90_9CAUD</name>
<protein>
    <submittedName>
        <fullName evidence="1">Uncharacterized protein</fullName>
    </submittedName>
</protein>
<gene>
    <name evidence="1" type="ORF">CPT_Miami_023</name>
</gene>
<dbReference type="EMBL" id="MT701590">
    <property type="protein sequence ID" value="QPB09118.1"/>
    <property type="molecule type" value="Genomic_DNA"/>
</dbReference>
<organism evidence="1 2">
    <name type="scientific">Klebsiella phage Miami</name>
    <dbReference type="NCBI Taxonomy" id="2767581"/>
    <lineage>
        <taxon>Viruses</taxon>
        <taxon>Duplodnaviria</taxon>
        <taxon>Heunggongvirae</taxon>
        <taxon>Uroviricota</taxon>
        <taxon>Caudoviricetes</taxon>
        <taxon>Chimalliviridae</taxon>
        <taxon>Miamivirus</taxon>
        <taxon>Miamivirus miami</taxon>
    </lineage>
</organism>
<proteinExistence type="predicted"/>
<sequence>MSLERIMLSKKAQGQHQDLMDALNQFNVVMGNETLFDDVKLIGTNVLSRSAVLAGKGITELNNLFTVGTRKAMVKFGTNRQAISVLSRDVPKRELKEEVVLPASFVNNVTSEGDLSTVIDDTRALGQTLDLLVRHLNDIDGYLKQQLGYVKDIGNVRTNDQGVALIQKYDKLSYPPLQLPIHANFIASSHPLPGGKILTYDDKRHVYSMSGKKPHGESQPYPAQLDTVGWLRAVNGVNDHLQRLIKYMYEYNTFVKNWASAVKSAYPHLEREDNLSESVSKQLERMLDGNVNIMQLYSGLLPRLIGYTDKYIQDVLGSVNKLLN</sequence>
<accession>A0A873WG90</accession>
<dbReference type="Proteomes" id="UP000662782">
    <property type="component" value="Segment"/>
</dbReference>